<sequence>MNEQASTIFAGHFAGKKVLVTGAAHGMGRAISRAFAEAGAAVLLVDRDDQVHETAKLMRADGLDTRACTADVTDDAAVKAAVAVAAEEWGRIDVLINNAGVISVERLTDLTTEEFKRVLDVNTVGHFIVAREAVPLLREAGGGVILNAASAQAREGFIFTPHYAASRFGVVGMTQSLAKELAKDGIRVNAYCPGIVMTDMWGYLDGAWGSKLGDYQPGELVAEWIRDIPLQRPATEADVANLLLFLASDAATYITGQTINVDGGMSMD</sequence>
<dbReference type="PANTHER" id="PTHR42760">
    <property type="entry name" value="SHORT-CHAIN DEHYDROGENASES/REDUCTASES FAMILY MEMBER"/>
    <property type="match status" value="1"/>
</dbReference>
<dbReference type="GO" id="GO:0016616">
    <property type="term" value="F:oxidoreductase activity, acting on the CH-OH group of donors, NAD or NADP as acceptor"/>
    <property type="evidence" value="ECO:0007669"/>
    <property type="project" value="UniProtKB-ARBA"/>
</dbReference>
<proteinExistence type="inferred from homology"/>
<evidence type="ECO:0000313" key="5">
    <source>
        <dbReference type="Proteomes" id="UP000646523"/>
    </source>
</evidence>
<evidence type="ECO:0000256" key="1">
    <source>
        <dbReference type="ARBA" id="ARBA00006484"/>
    </source>
</evidence>
<dbReference type="SUPFAM" id="SSF51735">
    <property type="entry name" value="NAD(P)-binding Rossmann-fold domains"/>
    <property type="match status" value="1"/>
</dbReference>
<comment type="caution">
    <text evidence="4">The sequence shown here is derived from an EMBL/GenBank/DDBJ whole genome shotgun (WGS) entry which is preliminary data.</text>
</comment>
<dbReference type="InterPro" id="IPR002347">
    <property type="entry name" value="SDR_fam"/>
</dbReference>
<dbReference type="PRINTS" id="PR00081">
    <property type="entry name" value="GDHRDH"/>
</dbReference>
<dbReference type="InterPro" id="IPR057326">
    <property type="entry name" value="KR_dom"/>
</dbReference>
<evidence type="ECO:0000259" key="3">
    <source>
        <dbReference type="SMART" id="SM00822"/>
    </source>
</evidence>
<organism evidence="4 5">
    <name type="scientific">Nonomuraea cavernae</name>
    <dbReference type="NCBI Taxonomy" id="2045107"/>
    <lineage>
        <taxon>Bacteria</taxon>
        <taxon>Bacillati</taxon>
        <taxon>Actinomycetota</taxon>
        <taxon>Actinomycetes</taxon>
        <taxon>Streptosporangiales</taxon>
        <taxon>Streptosporangiaceae</taxon>
        <taxon>Nonomuraea</taxon>
    </lineage>
</organism>
<feature type="domain" description="Ketoreductase" evidence="3">
    <location>
        <begin position="16"/>
        <end position="185"/>
    </location>
</feature>
<keyword evidence="2" id="KW-0560">Oxidoreductase</keyword>
<reference evidence="4" key="1">
    <citation type="journal article" date="2014" name="Int. J. Syst. Evol. Microbiol.">
        <title>Complete genome sequence of Corynebacterium casei LMG S-19264T (=DSM 44701T), isolated from a smear-ripened cheese.</title>
        <authorList>
            <consortium name="US DOE Joint Genome Institute (JGI-PGF)"/>
            <person name="Walter F."/>
            <person name="Albersmeier A."/>
            <person name="Kalinowski J."/>
            <person name="Ruckert C."/>
        </authorList>
    </citation>
    <scope>NUCLEOTIDE SEQUENCE</scope>
    <source>
        <strain evidence="4">CGMCC 4.7368</strain>
    </source>
</reference>
<dbReference type="EMBL" id="BMNH01000001">
    <property type="protein sequence ID" value="GGO60916.1"/>
    <property type="molecule type" value="Genomic_DNA"/>
</dbReference>
<dbReference type="NCBIfam" id="NF005559">
    <property type="entry name" value="PRK07231.1"/>
    <property type="match status" value="1"/>
</dbReference>
<accession>A0A917YPQ3</accession>
<evidence type="ECO:0000256" key="2">
    <source>
        <dbReference type="ARBA" id="ARBA00023002"/>
    </source>
</evidence>
<reference evidence="4" key="2">
    <citation type="submission" date="2020-09" db="EMBL/GenBank/DDBJ databases">
        <authorList>
            <person name="Sun Q."/>
            <person name="Zhou Y."/>
        </authorList>
    </citation>
    <scope>NUCLEOTIDE SEQUENCE</scope>
    <source>
        <strain evidence="4">CGMCC 4.7368</strain>
    </source>
</reference>
<dbReference type="Gene3D" id="3.40.50.720">
    <property type="entry name" value="NAD(P)-binding Rossmann-like Domain"/>
    <property type="match status" value="1"/>
</dbReference>
<evidence type="ECO:0000313" key="4">
    <source>
        <dbReference type="EMBL" id="GGO60916.1"/>
    </source>
</evidence>
<comment type="similarity">
    <text evidence="1">Belongs to the short-chain dehydrogenases/reductases (SDR) family.</text>
</comment>
<dbReference type="Pfam" id="PF13561">
    <property type="entry name" value="adh_short_C2"/>
    <property type="match status" value="1"/>
</dbReference>
<dbReference type="FunFam" id="3.40.50.720:FF:000084">
    <property type="entry name" value="Short-chain dehydrogenase reductase"/>
    <property type="match status" value="1"/>
</dbReference>
<dbReference type="PANTHER" id="PTHR42760:SF133">
    <property type="entry name" value="3-OXOACYL-[ACYL-CARRIER-PROTEIN] REDUCTASE"/>
    <property type="match status" value="1"/>
</dbReference>
<dbReference type="AlphaFoldDB" id="A0A917YPQ3"/>
<dbReference type="RefSeq" id="WP_189122010.1">
    <property type="nucleotide sequence ID" value="NZ_BMNH01000001.1"/>
</dbReference>
<dbReference type="Proteomes" id="UP000646523">
    <property type="component" value="Unassembled WGS sequence"/>
</dbReference>
<name>A0A917YPQ3_9ACTN</name>
<keyword evidence="5" id="KW-1185">Reference proteome</keyword>
<protein>
    <submittedName>
        <fullName evidence="4">SDR family oxidoreductase</fullName>
    </submittedName>
</protein>
<dbReference type="SMART" id="SM00822">
    <property type="entry name" value="PKS_KR"/>
    <property type="match status" value="1"/>
</dbReference>
<dbReference type="InterPro" id="IPR036291">
    <property type="entry name" value="NAD(P)-bd_dom_sf"/>
</dbReference>
<dbReference type="PRINTS" id="PR00080">
    <property type="entry name" value="SDRFAMILY"/>
</dbReference>
<gene>
    <name evidence="4" type="ORF">GCM10012289_01910</name>
</gene>